<comment type="caution">
    <text evidence="2">The sequence shown here is derived from an EMBL/GenBank/DDBJ whole genome shotgun (WGS) entry which is preliminary data.</text>
</comment>
<evidence type="ECO:0008006" key="4">
    <source>
        <dbReference type="Google" id="ProtNLM"/>
    </source>
</evidence>
<proteinExistence type="predicted"/>
<sequence length="218" mass="24616">MIAPPMRSSRTVPQRCGGRAVHTNGPGGRNTPPGAGNPHPSRERSNALPLRTLPSGLTRRLFRLPVHLYRRNLGRLLGNRFVYLVHRGRRSGLPRETVLEVVRHRERTDEVTVVSGWGRSSNWYRNITAEPALEIRIGGRRHVRPHQRVLEESETAELLEEYVARHPYAARVLARLTDWPLLTPQGRAELSRQLPAVSFLPRADEAPSPREPDSRGDG</sequence>
<dbReference type="Pfam" id="PF04075">
    <property type="entry name" value="F420H2_quin_red"/>
    <property type="match status" value="1"/>
</dbReference>
<dbReference type="InterPro" id="IPR012349">
    <property type="entry name" value="Split_barrel_FMN-bd"/>
</dbReference>
<dbReference type="InterPro" id="IPR004378">
    <property type="entry name" value="F420H2_quin_Rdtase"/>
</dbReference>
<dbReference type="InParanoid" id="A0A2T0H1J2"/>
<accession>A0A2T0H1J2</accession>
<name>A0A2T0H1J2_ACTMO</name>
<dbReference type="Proteomes" id="UP000239352">
    <property type="component" value="Unassembled WGS sequence"/>
</dbReference>
<protein>
    <recommendedName>
        <fullName evidence="4">Nitroreductase family deazaflavin-dependent oxidoreductase</fullName>
    </recommendedName>
</protein>
<dbReference type="Gene3D" id="2.30.110.10">
    <property type="entry name" value="Electron Transport, Fmn-binding Protein, Chain A"/>
    <property type="match status" value="1"/>
</dbReference>
<dbReference type="EMBL" id="PVSR01000001">
    <property type="protein sequence ID" value="PRW65207.1"/>
    <property type="molecule type" value="Genomic_DNA"/>
</dbReference>
<evidence type="ECO:0000313" key="2">
    <source>
        <dbReference type="EMBL" id="PRW65207.1"/>
    </source>
</evidence>
<gene>
    <name evidence="2" type="ORF">CEP50_01375</name>
</gene>
<evidence type="ECO:0000313" key="3">
    <source>
        <dbReference type="Proteomes" id="UP000239352"/>
    </source>
</evidence>
<dbReference type="GO" id="GO:0016491">
    <property type="term" value="F:oxidoreductase activity"/>
    <property type="evidence" value="ECO:0007669"/>
    <property type="project" value="InterPro"/>
</dbReference>
<feature type="compositionally biased region" description="Low complexity" evidence="1">
    <location>
        <begin position="29"/>
        <end position="38"/>
    </location>
</feature>
<feature type="region of interest" description="Disordered" evidence="1">
    <location>
        <begin position="1"/>
        <end position="47"/>
    </location>
</feature>
<dbReference type="NCBIfam" id="TIGR00026">
    <property type="entry name" value="hi_GC_TIGR00026"/>
    <property type="match status" value="1"/>
</dbReference>
<keyword evidence="3" id="KW-1185">Reference proteome</keyword>
<reference evidence="2 3" key="1">
    <citation type="submission" date="2018-03" db="EMBL/GenBank/DDBJ databases">
        <title>Actinopolyspora mortivallis from Sahara, screening for active biomolecules.</title>
        <authorList>
            <person name="Selama O."/>
            <person name="Wellington E.M.H."/>
            <person name="Hacene H."/>
        </authorList>
    </citation>
    <scope>NUCLEOTIDE SEQUENCE [LARGE SCALE GENOMIC DNA]</scope>
    <source>
        <strain evidence="2 3">M5A</strain>
    </source>
</reference>
<evidence type="ECO:0000256" key="1">
    <source>
        <dbReference type="SAM" id="MobiDB-lite"/>
    </source>
</evidence>
<dbReference type="AlphaFoldDB" id="A0A2T0H1J2"/>
<organism evidence="2 3">
    <name type="scientific">Actinopolyspora mortivallis</name>
    <dbReference type="NCBI Taxonomy" id="33906"/>
    <lineage>
        <taxon>Bacteria</taxon>
        <taxon>Bacillati</taxon>
        <taxon>Actinomycetota</taxon>
        <taxon>Actinomycetes</taxon>
        <taxon>Actinopolysporales</taxon>
        <taxon>Actinopolysporaceae</taxon>
        <taxon>Actinopolyspora</taxon>
    </lineage>
</organism>